<feature type="binding site" description="covalent" evidence="11">
    <location>
        <position position="254"/>
    </location>
    <ligand>
        <name>heme c</name>
        <dbReference type="ChEBI" id="CHEBI:61717"/>
        <label>2</label>
    </ligand>
</feature>
<keyword evidence="2" id="KW-0813">Transport</keyword>
<feature type="domain" description="Cytochrome c" evidence="14">
    <location>
        <begin position="239"/>
        <end position="348"/>
    </location>
</feature>
<evidence type="ECO:0000256" key="10">
    <source>
        <dbReference type="ARBA" id="ARBA00023136"/>
    </source>
</evidence>
<comment type="caution">
    <text evidence="15">The sequence shown here is derived from an EMBL/GenBank/DDBJ whole genome shotgun (WGS) entry which is preliminary data.</text>
</comment>
<comment type="subcellular location">
    <subcellularLocation>
        <location evidence="1">Cell membrane</location>
    </subcellularLocation>
</comment>
<dbReference type="OrthoDB" id="9809720at2"/>
<feature type="binding site" description="axial binding residue" evidence="12">
    <location>
        <position position="393"/>
    </location>
    <ligand>
        <name>heme c</name>
        <dbReference type="ChEBI" id="CHEBI:61717"/>
        <label>3</label>
    </ligand>
    <ligandPart>
        <name>Fe</name>
        <dbReference type="ChEBI" id="CHEBI:18248"/>
    </ligandPart>
</feature>
<evidence type="ECO:0000256" key="6">
    <source>
        <dbReference type="ARBA" id="ARBA00022729"/>
    </source>
</evidence>
<evidence type="ECO:0000256" key="7">
    <source>
        <dbReference type="ARBA" id="ARBA00022737"/>
    </source>
</evidence>
<proteinExistence type="predicted"/>
<dbReference type="Proteomes" id="UP000248918">
    <property type="component" value="Unassembled WGS sequence"/>
</dbReference>
<dbReference type="PIRSF" id="PIRSF000018">
    <property type="entry name" value="Mb_ADH_cyt_c"/>
    <property type="match status" value="1"/>
</dbReference>
<feature type="binding site" description="axial binding residue" evidence="12">
    <location>
        <position position="112"/>
    </location>
    <ligand>
        <name>heme c</name>
        <dbReference type="ChEBI" id="CHEBI:61717"/>
        <label>1</label>
    </ligand>
    <ligandPart>
        <name>Fe</name>
        <dbReference type="ChEBI" id="CHEBI:18248"/>
    </ligandPart>
</feature>
<dbReference type="PRINTS" id="PR00605">
    <property type="entry name" value="CYTCHROMECIC"/>
</dbReference>
<evidence type="ECO:0000313" key="16">
    <source>
        <dbReference type="Proteomes" id="UP000248918"/>
    </source>
</evidence>
<dbReference type="PROSITE" id="PS51007">
    <property type="entry name" value="CYTC"/>
    <property type="match status" value="3"/>
</dbReference>
<keyword evidence="13" id="KW-1133">Transmembrane helix</keyword>
<feature type="binding site" description="covalent" evidence="11">
    <location>
        <position position="257"/>
    </location>
    <ligand>
        <name>heme c</name>
        <dbReference type="ChEBI" id="CHEBI:61717"/>
        <label>2</label>
    </ligand>
</feature>
<dbReference type="GO" id="GO:0016614">
    <property type="term" value="F:oxidoreductase activity, acting on CH-OH group of donors"/>
    <property type="evidence" value="ECO:0007669"/>
    <property type="project" value="InterPro"/>
</dbReference>
<feature type="binding site" description="covalent" evidence="11">
    <location>
        <position position="392"/>
    </location>
    <ligand>
        <name>heme c</name>
        <dbReference type="ChEBI" id="CHEBI:61717"/>
        <label>3</label>
    </ligand>
</feature>
<dbReference type="GO" id="GO:0020037">
    <property type="term" value="F:heme binding"/>
    <property type="evidence" value="ECO:0007669"/>
    <property type="project" value="InterPro"/>
</dbReference>
<dbReference type="GO" id="GO:0005506">
    <property type="term" value="F:iron ion binding"/>
    <property type="evidence" value="ECO:0007669"/>
    <property type="project" value="InterPro"/>
</dbReference>
<feature type="domain" description="Cytochrome c" evidence="14">
    <location>
        <begin position="376"/>
        <end position="467"/>
    </location>
</feature>
<feature type="binding site" description="axial binding residue" evidence="12">
    <location>
        <position position="258"/>
    </location>
    <ligand>
        <name>heme c</name>
        <dbReference type="ChEBI" id="CHEBI:61717"/>
        <label>2</label>
    </ligand>
    <ligandPart>
        <name>Fe</name>
        <dbReference type="ChEBI" id="CHEBI:18248"/>
    </ligandPart>
</feature>
<name>A0A329C4E2_9BURK</name>
<keyword evidence="6" id="KW-0732">Signal</keyword>
<evidence type="ECO:0000256" key="5">
    <source>
        <dbReference type="ARBA" id="ARBA00022723"/>
    </source>
</evidence>
<feature type="transmembrane region" description="Helical" evidence="13">
    <location>
        <begin position="21"/>
        <end position="41"/>
    </location>
</feature>
<keyword evidence="10 13" id="KW-0472">Membrane</keyword>
<keyword evidence="3" id="KW-1003">Cell membrane</keyword>
<dbReference type="PANTHER" id="PTHR35008">
    <property type="entry name" value="BLL4482 PROTEIN-RELATED"/>
    <property type="match status" value="1"/>
</dbReference>
<dbReference type="GO" id="GO:0005886">
    <property type="term" value="C:plasma membrane"/>
    <property type="evidence" value="ECO:0007669"/>
    <property type="project" value="UniProtKB-SubCell"/>
</dbReference>
<dbReference type="Pfam" id="PF00034">
    <property type="entry name" value="Cytochrom_C"/>
    <property type="match status" value="2"/>
</dbReference>
<dbReference type="EMBL" id="QLTK01000010">
    <property type="protein sequence ID" value="RAS29836.1"/>
    <property type="molecule type" value="Genomic_DNA"/>
</dbReference>
<keyword evidence="9 12" id="KW-0408">Iron</keyword>
<dbReference type="InterPro" id="IPR036909">
    <property type="entry name" value="Cyt_c-like_dom_sf"/>
</dbReference>
<evidence type="ECO:0000256" key="4">
    <source>
        <dbReference type="ARBA" id="ARBA00022617"/>
    </source>
</evidence>
<evidence type="ECO:0000256" key="11">
    <source>
        <dbReference type="PIRSR" id="PIRSR000018-50"/>
    </source>
</evidence>
<evidence type="ECO:0000259" key="14">
    <source>
        <dbReference type="PROSITE" id="PS51007"/>
    </source>
</evidence>
<comment type="cofactor">
    <cofactor evidence="11">
        <name>heme c</name>
        <dbReference type="ChEBI" id="CHEBI:61717"/>
    </cofactor>
    <text evidence="11">Binds 3 heme c groups covalently per subunit.</text>
</comment>
<dbReference type="InterPro" id="IPR008168">
    <property type="entry name" value="Cyt_C_IC"/>
</dbReference>
<accession>A0A329C4E2</accession>
<dbReference type="RefSeq" id="WP_111932593.1">
    <property type="nucleotide sequence ID" value="NZ_CADFFP010000007.1"/>
</dbReference>
<gene>
    <name evidence="15" type="ORF">BX591_110112</name>
</gene>
<keyword evidence="8" id="KW-0249">Electron transport</keyword>
<dbReference type="Gene3D" id="1.10.760.10">
    <property type="entry name" value="Cytochrome c-like domain"/>
    <property type="match status" value="2"/>
</dbReference>
<protein>
    <submittedName>
        <fullName evidence="15">Mono/diheme cytochrome c family protein</fullName>
    </submittedName>
</protein>
<dbReference type="AlphaFoldDB" id="A0A329C4E2"/>
<reference evidence="15 16" key="1">
    <citation type="submission" date="2018-06" db="EMBL/GenBank/DDBJ databases">
        <title>Genomic Encyclopedia of Type Strains, Phase III (KMG-III): the genomes of soil and plant-associated and newly described type strains.</title>
        <authorList>
            <person name="Whitman W."/>
        </authorList>
    </citation>
    <scope>NUCLEOTIDE SEQUENCE [LARGE SCALE GENOMIC DNA]</scope>
    <source>
        <strain evidence="15 16">LMG 23644</strain>
    </source>
</reference>
<feature type="binding site" description="covalent" evidence="11">
    <location>
        <position position="108"/>
    </location>
    <ligand>
        <name>heme c</name>
        <dbReference type="ChEBI" id="CHEBI:61717"/>
        <label>1</label>
    </ligand>
</feature>
<evidence type="ECO:0000256" key="3">
    <source>
        <dbReference type="ARBA" id="ARBA00022475"/>
    </source>
</evidence>
<keyword evidence="7" id="KW-0677">Repeat</keyword>
<evidence type="ECO:0000313" key="15">
    <source>
        <dbReference type="EMBL" id="RAS29836.1"/>
    </source>
</evidence>
<evidence type="ECO:0000256" key="8">
    <source>
        <dbReference type="ARBA" id="ARBA00022982"/>
    </source>
</evidence>
<keyword evidence="13" id="KW-0812">Transmembrane</keyword>
<keyword evidence="4 11" id="KW-0349">Heme</keyword>
<evidence type="ECO:0000256" key="12">
    <source>
        <dbReference type="PIRSR" id="PIRSR000018-51"/>
    </source>
</evidence>
<dbReference type="GO" id="GO:0009055">
    <property type="term" value="F:electron transfer activity"/>
    <property type="evidence" value="ECO:0007669"/>
    <property type="project" value="InterPro"/>
</dbReference>
<dbReference type="InterPro" id="IPR009056">
    <property type="entry name" value="Cyt_c-like_dom"/>
</dbReference>
<evidence type="ECO:0000256" key="13">
    <source>
        <dbReference type="SAM" id="Phobius"/>
    </source>
</evidence>
<feature type="domain" description="Cytochrome c" evidence="14">
    <location>
        <begin position="94"/>
        <end position="197"/>
    </location>
</feature>
<evidence type="ECO:0000256" key="2">
    <source>
        <dbReference type="ARBA" id="ARBA00022448"/>
    </source>
</evidence>
<feature type="binding site" description="covalent" evidence="11">
    <location>
        <position position="389"/>
    </location>
    <ligand>
        <name>heme c</name>
        <dbReference type="ChEBI" id="CHEBI:61717"/>
        <label>3</label>
    </ligand>
</feature>
<sequence length="486" mass="51849">MTKNLSRGQPAQSIVGHTRRRFRVATLAAAFSLFALYVAWYEAHGPNAPHNDELPIMQAHADDASQAPGNAPGGAANGVANNAATPGAAAGSSDLVKRGEYLARAGDCVACHTADKARPFAGGLPINTPFGTIVTPNITPDPDTGIGQWSDADFLRAMHEGIGKSGERLYPAFPYAEYTKVTDQDVLAIRAYLNTLTPIHYAPPSDSLNFPFNQRWLMVFWNMFNFTEGRFIPDPKQSAEWNRGAYLVEGLAHCEECHTPRNFTQGLKTSSRFSGALQAGWHAYNITPDKNSGVGNWSDDELVSYLSTGAAPGRANAAGPMAEVVTDSTQYLTREDLGSIVAYLRSVPPISGGEARPRDQWGNPANDVTALRGTTINAVNGAQLFVANCATCHSWTGQGVGASAPGAYPSLIHNSAVGASDANNLAMVILHGVSRTTKQADVLMPAFGTELTDDQIAAITNYVTKQFGNPQSTVTVDQVAKLRTQQ</sequence>
<evidence type="ECO:0000256" key="1">
    <source>
        <dbReference type="ARBA" id="ARBA00004236"/>
    </source>
</evidence>
<dbReference type="InterPro" id="IPR014353">
    <property type="entry name" value="Membr-bd_ADH_cyt_c"/>
</dbReference>
<dbReference type="InterPro" id="IPR051459">
    <property type="entry name" value="Cytochrome_c-type_DH"/>
</dbReference>
<feature type="binding site" description="covalent" evidence="11">
    <location>
        <position position="111"/>
    </location>
    <ligand>
        <name>heme c</name>
        <dbReference type="ChEBI" id="CHEBI:61717"/>
        <label>1</label>
    </ligand>
</feature>
<dbReference type="PANTHER" id="PTHR35008:SF8">
    <property type="entry name" value="ALCOHOL DEHYDROGENASE CYTOCHROME C SUBUNIT"/>
    <property type="match status" value="1"/>
</dbReference>
<keyword evidence="5 12" id="KW-0479">Metal-binding</keyword>
<evidence type="ECO:0000256" key="9">
    <source>
        <dbReference type="ARBA" id="ARBA00023004"/>
    </source>
</evidence>
<organism evidence="15 16">
    <name type="scientific">Paraburkholderia bryophila</name>
    <dbReference type="NCBI Taxonomy" id="420952"/>
    <lineage>
        <taxon>Bacteria</taxon>
        <taxon>Pseudomonadati</taxon>
        <taxon>Pseudomonadota</taxon>
        <taxon>Betaproteobacteria</taxon>
        <taxon>Burkholderiales</taxon>
        <taxon>Burkholderiaceae</taxon>
        <taxon>Paraburkholderia</taxon>
    </lineage>
</organism>
<dbReference type="SUPFAM" id="SSF46626">
    <property type="entry name" value="Cytochrome c"/>
    <property type="match status" value="3"/>
</dbReference>